<dbReference type="AlphaFoldDB" id="A0A9D1TJH6"/>
<dbReference type="Proteomes" id="UP000886808">
    <property type="component" value="Unassembled WGS sequence"/>
</dbReference>
<comment type="caution">
    <text evidence="2">The sequence shown here is derived from an EMBL/GenBank/DDBJ whole genome shotgun (WGS) entry which is preliminary data.</text>
</comment>
<dbReference type="InterPro" id="IPR003033">
    <property type="entry name" value="SCP2_sterol-bd_dom"/>
</dbReference>
<name>A0A9D1TJH6_9FIRM</name>
<dbReference type="Pfam" id="PF02036">
    <property type="entry name" value="SCP2"/>
    <property type="match status" value="1"/>
</dbReference>
<reference evidence="2" key="1">
    <citation type="journal article" date="2021" name="PeerJ">
        <title>Extensive microbial diversity within the chicken gut microbiome revealed by metagenomics and culture.</title>
        <authorList>
            <person name="Gilroy R."/>
            <person name="Ravi A."/>
            <person name="Getino M."/>
            <person name="Pursley I."/>
            <person name="Horton D.L."/>
            <person name="Alikhan N.F."/>
            <person name="Baker D."/>
            <person name="Gharbi K."/>
            <person name="Hall N."/>
            <person name="Watson M."/>
            <person name="Adriaenssens E.M."/>
            <person name="Foster-Nyarko E."/>
            <person name="Jarju S."/>
            <person name="Secka A."/>
            <person name="Antonio M."/>
            <person name="Oren A."/>
            <person name="Chaudhuri R.R."/>
            <person name="La Ragione R."/>
            <person name="Hildebrand F."/>
            <person name="Pallen M.J."/>
        </authorList>
    </citation>
    <scope>NUCLEOTIDE SEQUENCE</scope>
    <source>
        <strain evidence="2">CHK193-4272</strain>
    </source>
</reference>
<evidence type="ECO:0000313" key="2">
    <source>
        <dbReference type="EMBL" id="HIV63030.1"/>
    </source>
</evidence>
<reference evidence="2" key="2">
    <citation type="submission" date="2021-04" db="EMBL/GenBank/DDBJ databases">
        <authorList>
            <person name="Gilroy R."/>
        </authorList>
    </citation>
    <scope>NUCLEOTIDE SEQUENCE</scope>
    <source>
        <strain evidence="2">CHK193-4272</strain>
    </source>
</reference>
<dbReference type="InterPro" id="IPR036527">
    <property type="entry name" value="SCP2_sterol-bd_dom_sf"/>
</dbReference>
<gene>
    <name evidence="2" type="ORF">H9746_09385</name>
</gene>
<sequence>MKDKILTDMIYKRLSEKDLSGVQGKLAIQVNLTGKIGGVFYIEILDGVLSVMPYEYIDRDATISVAITNLQKIVSGKLDVDTAIAEGKMKVEGNIDKLLLFKDLIQK</sequence>
<dbReference type="EMBL" id="DXIE01000057">
    <property type="protein sequence ID" value="HIV63030.1"/>
    <property type="molecule type" value="Genomic_DNA"/>
</dbReference>
<evidence type="ECO:0000313" key="3">
    <source>
        <dbReference type="Proteomes" id="UP000886808"/>
    </source>
</evidence>
<accession>A0A9D1TJH6</accession>
<organism evidence="2 3">
    <name type="scientific">Candidatus Butyricicoccus avistercoris</name>
    <dbReference type="NCBI Taxonomy" id="2838518"/>
    <lineage>
        <taxon>Bacteria</taxon>
        <taxon>Bacillati</taxon>
        <taxon>Bacillota</taxon>
        <taxon>Clostridia</taxon>
        <taxon>Eubacteriales</taxon>
        <taxon>Butyricicoccaceae</taxon>
        <taxon>Butyricicoccus</taxon>
    </lineage>
</organism>
<dbReference type="SUPFAM" id="SSF55718">
    <property type="entry name" value="SCP-like"/>
    <property type="match status" value="1"/>
</dbReference>
<evidence type="ECO:0000259" key="1">
    <source>
        <dbReference type="Pfam" id="PF02036"/>
    </source>
</evidence>
<feature type="domain" description="SCP2" evidence="1">
    <location>
        <begin position="16"/>
        <end position="105"/>
    </location>
</feature>
<protein>
    <submittedName>
        <fullName evidence="2">SCP2 sterol-binding domain-containing protein</fullName>
    </submittedName>
</protein>
<dbReference type="Gene3D" id="3.30.1050.10">
    <property type="entry name" value="SCP2 sterol-binding domain"/>
    <property type="match status" value="1"/>
</dbReference>
<proteinExistence type="predicted"/>